<comment type="caution">
    <text evidence="1">The sequence shown here is derived from an EMBL/GenBank/DDBJ whole genome shotgun (WGS) entry which is preliminary data.</text>
</comment>
<proteinExistence type="predicted"/>
<dbReference type="AlphaFoldDB" id="A0A2M9HJN9"/>
<protein>
    <recommendedName>
        <fullName evidence="3">UDP-N-acetylmuramyl peptide synthase</fullName>
    </recommendedName>
</protein>
<gene>
    <name evidence="1" type="ORF">CSQ86_03770</name>
</gene>
<evidence type="ECO:0008006" key="3">
    <source>
        <dbReference type="Google" id="ProtNLM"/>
    </source>
</evidence>
<dbReference type="RefSeq" id="WP_100493806.1">
    <property type="nucleotide sequence ID" value="NZ_PEBJ01000002.1"/>
</dbReference>
<dbReference type="Proteomes" id="UP000229239">
    <property type="component" value="Unassembled WGS sequence"/>
</dbReference>
<keyword evidence="2" id="KW-1185">Reference proteome</keyword>
<evidence type="ECO:0000313" key="2">
    <source>
        <dbReference type="Proteomes" id="UP000229239"/>
    </source>
</evidence>
<reference evidence="2" key="1">
    <citation type="submission" date="2017-10" db="EMBL/GenBank/DDBJ databases">
        <title>Draft genome sequences of strains TRE 1, TRE 9, TRE H and TRI 7, isolated from tamarins, belonging to four potential novel Bifidobacterium species.</title>
        <authorList>
            <person name="Mattarelli P."/>
            <person name="Modesto M."/>
            <person name="Puglisi E."/>
            <person name="Morelli L."/>
            <person name="Bonetti A."/>
            <person name="Spezio C."/>
            <person name="Sandri C."/>
        </authorList>
    </citation>
    <scope>NUCLEOTIDE SEQUENCE [LARGE SCALE GENOMIC DNA]</scope>
    <source>
        <strain evidence="2">TREH</strain>
    </source>
</reference>
<name>A0A2M9HJN9_9BIFI</name>
<dbReference type="EMBL" id="PEBJ01000002">
    <property type="protein sequence ID" value="PJM77039.1"/>
    <property type="molecule type" value="Genomic_DNA"/>
</dbReference>
<evidence type="ECO:0000313" key="1">
    <source>
        <dbReference type="EMBL" id="PJM77039.1"/>
    </source>
</evidence>
<accession>A0A2M9HJN9</accession>
<sequence>MSAVSEAISQRMTLGMLAEKYGFDIVPEFASNVTITALSDSLDSVGPGSLFVCGSRISELAHATQAGAYAALLPRTFQHQCPQADIPLVFGELNDHVLGDMAVTLAGSPTNAMAVFAVTGGDEEEVNANVTQLADFLHMLGNPVAVISAAGSTSMTRALNLTYPLGVLDMQRTLAVCAEDGVAAVIIALDAATVGNHALESVNVDVLGVEHAMPDQDVSTLKTRYAFVSDRDLALTTTTRESDNLAEESPVGYDRIRAGHMSLAIAMVLAAGVRKNNVRSALRVANNLS</sequence>
<dbReference type="OrthoDB" id="3242635at2"/>
<organism evidence="1 2">
    <name type="scientific">Bifidobacterium felsineum</name>
    <dbReference type="NCBI Taxonomy" id="2045440"/>
    <lineage>
        <taxon>Bacteria</taxon>
        <taxon>Bacillati</taxon>
        <taxon>Actinomycetota</taxon>
        <taxon>Actinomycetes</taxon>
        <taxon>Bifidobacteriales</taxon>
        <taxon>Bifidobacteriaceae</taxon>
        <taxon>Bifidobacterium</taxon>
    </lineage>
</organism>